<evidence type="ECO:0000313" key="3">
    <source>
        <dbReference type="EMBL" id="GJH25284.1"/>
    </source>
</evidence>
<name>A0AA37IAP2_9BURK</name>
<reference evidence="3" key="1">
    <citation type="submission" date="2022-09" db="EMBL/GenBank/DDBJ databases">
        <title>Isolation and characterization of 3-chlorobenzoate degrading bacteria from soils in Shizuoka.</title>
        <authorList>
            <person name="Ifat A."/>
            <person name="Ogawa N."/>
            <person name="Kimbara K."/>
            <person name="Moriuchi R."/>
            <person name="Dohra H."/>
            <person name="Shintani M."/>
        </authorList>
    </citation>
    <scope>NUCLEOTIDE SEQUENCE</scope>
    <source>
        <strain evidence="3">19CS4-2</strain>
    </source>
</reference>
<feature type="chain" id="PRO_5041436622" description="Ysc84 actin-binding domain-containing protein" evidence="1">
    <location>
        <begin position="23"/>
        <end position="196"/>
    </location>
</feature>
<organism evidence="3 4">
    <name type="scientific">Caballeronia novacaledonica</name>
    <dbReference type="NCBI Taxonomy" id="1544861"/>
    <lineage>
        <taxon>Bacteria</taxon>
        <taxon>Pseudomonadati</taxon>
        <taxon>Pseudomonadota</taxon>
        <taxon>Betaproteobacteria</taxon>
        <taxon>Burkholderiales</taxon>
        <taxon>Burkholderiaceae</taxon>
        <taxon>Caballeronia</taxon>
    </lineage>
</organism>
<gene>
    <name evidence="3" type="ORF">CBA19CS42_12230</name>
</gene>
<evidence type="ECO:0000259" key="2">
    <source>
        <dbReference type="Pfam" id="PF04366"/>
    </source>
</evidence>
<protein>
    <recommendedName>
        <fullName evidence="2">Ysc84 actin-binding domain-containing protein</fullName>
    </recommendedName>
</protein>
<sequence>MQRRNFVLKSTAVLALGGLALAGCTANRNTGAEQAAGAADLRRSIDADADGTLQRLYSTVGGSRELVAKASGVLVFPSVLQAGLVVGAQYGKGALRVGGHTVGYYSTTSGSLGLQAGAQSKALIFLFMTQDALSKFRNSDGWSAGADASVALVRMGANGMVDTTTATKPVQAFVLTNAGLMADASLQGTKISRLTE</sequence>
<feature type="domain" description="Ysc84 actin-binding" evidence="2">
    <location>
        <begin position="109"/>
        <end position="192"/>
    </location>
</feature>
<dbReference type="PROSITE" id="PS51257">
    <property type="entry name" value="PROKAR_LIPOPROTEIN"/>
    <property type="match status" value="1"/>
</dbReference>
<dbReference type="CDD" id="cd11524">
    <property type="entry name" value="SYLF"/>
    <property type="match status" value="1"/>
</dbReference>
<evidence type="ECO:0000313" key="4">
    <source>
        <dbReference type="Proteomes" id="UP001055111"/>
    </source>
</evidence>
<proteinExistence type="predicted"/>
<dbReference type="Pfam" id="PF04366">
    <property type="entry name" value="Ysc84"/>
    <property type="match status" value="1"/>
</dbReference>
<feature type="signal peptide" evidence="1">
    <location>
        <begin position="1"/>
        <end position="22"/>
    </location>
</feature>
<dbReference type="RefSeq" id="WP_187603461.1">
    <property type="nucleotide sequence ID" value="NZ_BPUQ01000006.1"/>
</dbReference>
<dbReference type="Proteomes" id="UP001055111">
    <property type="component" value="Unassembled WGS sequence"/>
</dbReference>
<dbReference type="EMBL" id="BPUS01000003">
    <property type="protein sequence ID" value="GJH25284.1"/>
    <property type="molecule type" value="Genomic_DNA"/>
</dbReference>
<accession>A0AA37IAP2</accession>
<dbReference type="InterPro" id="IPR007461">
    <property type="entry name" value="Ysc84_actin-binding"/>
</dbReference>
<comment type="caution">
    <text evidence="3">The sequence shown here is derived from an EMBL/GenBank/DDBJ whole genome shotgun (WGS) entry which is preliminary data.</text>
</comment>
<evidence type="ECO:0000256" key="1">
    <source>
        <dbReference type="SAM" id="SignalP"/>
    </source>
</evidence>
<keyword evidence="1" id="KW-0732">Signal</keyword>
<dbReference type="AlphaFoldDB" id="A0AA37IAP2"/>